<accession>A0A5B7EUM4</accession>
<protein>
    <submittedName>
        <fullName evidence="1">Uncharacterized protein</fullName>
    </submittedName>
</protein>
<dbReference type="EMBL" id="VSRR010003627">
    <property type="protein sequence ID" value="MPC36878.1"/>
    <property type="molecule type" value="Genomic_DNA"/>
</dbReference>
<gene>
    <name evidence="1" type="ORF">E2C01_030347</name>
</gene>
<name>A0A5B7EUM4_PORTR</name>
<comment type="caution">
    <text evidence="1">The sequence shown here is derived from an EMBL/GenBank/DDBJ whole genome shotgun (WGS) entry which is preliminary data.</text>
</comment>
<proteinExistence type="predicted"/>
<reference evidence="1 2" key="1">
    <citation type="submission" date="2019-05" db="EMBL/GenBank/DDBJ databases">
        <title>Another draft genome of Portunus trituberculatus and its Hox gene families provides insights of decapod evolution.</title>
        <authorList>
            <person name="Jeong J.-H."/>
            <person name="Song I."/>
            <person name="Kim S."/>
            <person name="Choi T."/>
            <person name="Kim D."/>
            <person name="Ryu S."/>
            <person name="Kim W."/>
        </authorList>
    </citation>
    <scope>NUCLEOTIDE SEQUENCE [LARGE SCALE GENOMIC DNA]</scope>
    <source>
        <tissue evidence="1">Muscle</tissue>
    </source>
</reference>
<dbReference type="Proteomes" id="UP000324222">
    <property type="component" value="Unassembled WGS sequence"/>
</dbReference>
<evidence type="ECO:0000313" key="1">
    <source>
        <dbReference type="EMBL" id="MPC36878.1"/>
    </source>
</evidence>
<dbReference type="AlphaFoldDB" id="A0A5B7EUM4"/>
<organism evidence="1 2">
    <name type="scientific">Portunus trituberculatus</name>
    <name type="common">Swimming crab</name>
    <name type="synonym">Neptunus trituberculatus</name>
    <dbReference type="NCBI Taxonomy" id="210409"/>
    <lineage>
        <taxon>Eukaryota</taxon>
        <taxon>Metazoa</taxon>
        <taxon>Ecdysozoa</taxon>
        <taxon>Arthropoda</taxon>
        <taxon>Crustacea</taxon>
        <taxon>Multicrustacea</taxon>
        <taxon>Malacostraca</taxon>
        <taxon>Eumalacostraca</taxon>
        <taxon>Eucarida</taxon>
        <taxon>Decapoda</taxon>
        <taxon>Pleocyemata</taxon>
        <taxon>Brachyura</taxon>
        <taxon>Eubrachyura</taxon>
        <taxon>Portunoidea</taxon>
        <taxon>Portunidae</taxon>
        <taxon>Portuninae</taxon>
        <taxon>Portunus</taxon>
    </lineage>
</organism>
<evidence type="ECO:0000313" key="2">
    <source>
        <dbReference type="Proteomes" id="UP000324222"/>
    </source>
</evidence>
<keyword evidence="2" id="KW-1185">Reference proteome</keyword>
<sequence>MEAAPSRNLDGPLMRGFRGRTGIGRHFFPAQMNTEIFRESFGEESGKQDEMIVARLVPRIHSAKISPNKKGTAS</sequence>